<evidence type="ECO:0008006" key="4">
    <source>
        <dbReference type="Google" id="ProtNLM"/>
    </source>
</evidence>
<dbReference type="RefSeq" id="WP_263846883.1">
    <property type="nucleotide sequence ID" value="NZ_JAOWKW010000001.1"/>
</dbReference>
<name>A0ABT2ZV20_9RHOB</name>
<feature type="compositionally biased region" description="Basic and acidic residues" evidence="1">
    <location>
        <begin position="161"/>
        <end position="172"/>
    </location>
</feature>
<protein>
    <recommendedName>
        <fullName evidence="4">Myb-like domain-containing protein</fullName>
    </recommendedName>
</protein>
<proteinExistence type="predicted"/>
<sequence length="172" mass="19303">MAGEISEPVPFKNLFGEDWGPFGKGKGRPPFEWTSENSNKVSMLLAAGWSNERIAGVVLDPRTGKSISVPTLKRHFRAELAIRDAARDRLEAERLMRVWGQAQSGNVGAERVFMQLLDKNDRMESERSFAARTKEPTGPKVGKKIINEQRALEADDDLMQELERESGHARPN</sequence>
<evidence type="ECO:0000313" key="3">
    <source>
        <dbReference type="Proteomes" id="UP001526166"/>
    </source>
</evidence>
<feature type="region of interest" description="Disordered" evidence="1">
    <location>
        <begin position="124"/>
        <end position="172"/>
    </location>
</feature>
<evidence type="ECO:0000256" key="1">
    <source>
        <dbReference type="SAM" id="MobiDB-lite"/>
    </source>
</evidence>
<comment type="caution">
    <text evidence="2">The sequence shown here is derived from an EMBL/GenBank/DDBJ whole genome shotgun (WGS) entry which is preliminary data.</text>
</comment>
<evidence type="ECO:0000313" key="2">
    <source>
        <dbReference type="EMBL" id="MCV2877598.1"/>
    </source>
</evidence>
<dbReference type="EMBL" id="JAOWKW010000001">
    <property type="protein sequence ID" value="MCV2877598.1"/>
    <property type="molecule type" value="Genomic_DNA"/>
</dbReference>
<keyword evidence="3" id="KW-1185">Reference proteome</keyword>
<gene>
    <name evidence="2" type="ORF">OE699_01930</name>
</gene>
<organism evidence="2 3">
    <name type="scientific">Sedimentimonas flavescens</name>
    <dbReference type="NCBI Taxonomy" id="2851012"/>
    <lineage>
        <taxon>Bacteria</taxon>
        <taxon>Pseudomonadati</taxon>
        <taxon>Pseudomonadota</taxon>
        <taxon>Alphaproteobacteria</taxon>
        <taxon>Rhodobacterales</taxon>
        <taxon>Rhodobacter group</taxon>
        <taxon>Sedimentimonas</taxon>
    </lineage>
</organism>
<dbReference type="Proteomes" id="UP001526166">
    <property type="component" value="Unassembled WGS sequence"/>
</dbReference>
<reference evidence="2 3" key="1">
    <citation type="submission" date="2022-10" db="EMBL/GenBank/DDBJ databases">
        <title>Sinirhodobacter sp. nov., isolated from ocean surface sediments.</title>
        <authorList>
            <person name="He W."/>
            <person name="Wang L."/>
            <person name="Zhang D.-F."/>
        </authorList>
    </citation>
    <scope>NUCLEOTIDE SEQUENCE [LARGE SCALE GENOMIC DNA]</scope>
    <source>
        <strain evidence="2 3">WL0115</strain>
    </source>
</reference>
<accession>A0ABT2ZV20</accession>
<feature type="compositionally biased region" description="Basic and acidic residues" evidence="1">
    <location>
        <begin position="124"/>
        <end position="137"/>
    </location>
</feature>